<evidence type="ECO:0000313" key="3">
    <source>
        <dbReference type="Proteomes" id="UP000011593"/>
    </source>
</evidence>
<feature type="compositionally biased region" description="Acidic residues" evidence="1">
    <location>
        <begin position="194"/>
        <end position="207"/>
    </location>
</feature>
<proteinExistence type="predicted"/>
<feature type="compositionally biased region" description="Acidic residues" evidence="1">
    <location>
        <begin position="90"/>
        <end position="109"/>
    </location>
</feature>
<sequence>MSPAATATIMSDERSSGPSTADETDAADADSDDALEPGGGPQRVVSEESVDDILESLDSTQSDPDSSDGNAGSSDEADDTATSESVTAAFDEDDVPTTDPVTDDGDDEQSSARTDTAPADDTAAEPTPEPSAGEDHDSTSADATETEPASIDDAAASIPDDADLEDLAARVEAGDVTGADVRAAEAGEGRESTPEIDDVDLSMDDLETTAASGSADDDWPDDAGPLAGSVDRDGNGGGSDDASDDSPGLLGRLKRFFSP</sequence>
<feature type="compositionally biased region" description="Acidic residues" evidence="1">
    <location>
        <begin position="22"/>
        <end position="35"/>
    </location>
</feature>
<dbReference type="PATRIC" id="fig|797303.5.peg.447"/>
<evidence type="ECO:0000313" key="2">
    <source>
        <dbReference type="EMBL" id="ELY81094.1"/>
    </source>
</evidence>
<evidence type="ECO:0000256" key="1">
    <source>
        <dbReference type="SAM" id="MobiDB-lite"/>
    </source>
</evidence>
<feature type="compositionally biased region" description="Basic and acidic residues" evidence="1">
    <location>
        <begin position="182"/>
        <end position="193"/>
    </location>
</feature>
<feature type="region of interest" description="Disordered" evidence="1">
    <location>
        <begin position="1"/>
        <end position="259"/>
    </location>
</feature>
<dbReference type="Proteomes" id="UP000011593">
    <property type="component" value="Unassembled WGS sequence"/>
</dbReference>
<accession>L9Z401</accession>
<dbReference type="EMBL" id="AOIE01000008">
    <property type="protein sequence ID" value="ELY81094.1"/>
    <property type="molecule type" value="Genomic_DNA"/>
</dbReference>
<feature type="compositionally biased region" description="Polar residues" evidence="1">
    <location>
        <begin position="57"/>
        <end position="73"/>
    </location>
</feature>
<protein>
    <submittedName>
        <fullName evidence="2">Uncharacterized protein</fullName>
    </submittedName>
</protein>
<gene>
    <name evidence="2" type="ORF">C488_02151</name>
</gene>
<comment type="caution">
    <text evidence="2">The sequence shown here is derived from an EMBL/GenBank/DDBJ whole genome shotgun (WGS) entry which is preliminary data.</text>
</comment>
<dbReference type="AlphaFoldDB" id="L9Z401"/>
<keyword evidence="3" id="KW-1185">Reference proteome</keyword>
<name>L9Z401_NATP1</name>
<feature type="compositionally biased region" description="Low complexity" evidence="1">
    <location>
        <begin position="148"/>
        <end position="159"/>
    </location>
</feature>
<organism evidence="2 3">
    <name type="scientific">Natrinema pellirubrum (strain DSM 15624 / CIP 106293 / JCM 10476 / NCIMB 786 / 157)</name>
    <dbReference type="NCBI Taxonomy" id="797303"/>
    <lineage>
        <taxon>Archaea</taxon>
        <taxon>Methanobacteriati</taxon>
        <taxon>Methanobacteriota</taxon>
        <taxon>Stenosarchaea group</taxon>
        <taxon>Halobacteria</taxon>
        <taxon>Halobacteriales</taxon>
        <taxon>Natrialbaceae</taxon>
        <taxon>Natrinema</taxon>
    </lineage>
</organism>
<feature type="compositionally biased region" description="Low complexity" evidence="1">
    <location>
        <begin position="114"/>
        <end position="126"/>
    </location>
</feature>
<reference evidence="2 3" key="1">
    <citation type="journal article" date="2014" name="PLoS Genet.">
        <title>Phylogenetically driven sequencing of extremely halophilic archaea reveals strategies for static and dynamic osmo-response.</title>
        <authorList>
            <person name="Becker E.A."/>
            <person name="Seitzer P.M."/>
            <person name="Tritt A."/>
            <person name="Larsen D."/>
            <person name="Krusor M."/>
            <person name="Yao A.I."/>
            <person name="Wu D."/>
            <person name="Madern D."/>
            <person name="Eisen J.A."/>
            <person name="Darling A.E."/>
            <person name="Facciotti M.T."/>
        </authorList>
    </citation>
    <scope>NUCLEOTIDE SEQUENCE [LARGE SCALE GENOMIC DNA]</scope>
    <source>
        <strain evidence="2 3">DSM 15624</strain>
    </source>
</reference>